<dbReference type="PANTHER" id="PTHR11559">
    <property type="entry name" value="CARBOXYLESTERASE"/>
    <property type="match status" value="1"/>
</dbReference>
<dbReference type="InterPro" id="IPR050309">
    <property type="entry name" value="Type-B_Carboxylest/Lipase"/>
</dbReference>
<dbReference type="OMA" id="WKEAFEP"/>
<gene>
    <name evidence="3" type="ORF">Ptr86124_005493</name>
    <name evidence="2" type="ORF">PtrM4_138800</name>
</gene>
<keyword evidence="5" id="KW-1185">Reference proteome</keyword>
<dbReference type="EMBL" id="NRDI02000006">
    <property type="protein sequence ID" value="KAI1515492.1"/>
    <property type="molecule type" value="Genomic_DNA"/>
</dbReference>
<dbReference type="Pfam" id="PF00135">
    <property type="entry name" value="COesterase"/>
    <property type="match status" value="1"/>
</dbReference>
<evidence type="ECO:0000313" key="2">
    <source>
        <dbReference type="EMBL" id="KAF7567289.1"/>
    </source>
</evidence>
<name>A0A2W1FY40_9PLEO</name>
<organism evidence="2 4">
    <name type="scientific">Pyrenophora tritici-repentis</name>
    <dbReference type="NCBI Taxonomy" id="45151"/>
    <lineage>
        <taxon>Eukaryota</taxon>
        <taxon>Fungi</taxon>
        <taxon>Dikarya</taxon>
        <taxon>Ascomycota</taxon>
        <taxon>Pezizomycotina</taxon>
        <taxon>Dothideomycetes</taxon>
        <taxon>Pleosporomycetidae</taxon>
        <taxon>Pleosporales</taxon>
        <taxon>Pleosporineae</taxon>
        <taxon>Pleosporaceae</taxon>
        <taxon>Pyrenophora</taxon>
    </lineage>
</organism>
<dbReference type="AlphaFoldDB" id="A0A2W1FY40"/>
<dbReference type="Proteomes" id="UP000245464">
    <property type="component" value="Chromosome 8"/>
</dbReference>
<sequence length="555" mass="61861">MSAVGEVLKHPTLNRYIRGKTSPSTVQFRNLKYASIPARYKDSVPNDTLKPGLDDIVDATQLGPSCPHLRGAQAWDLTLTGDAVLSCEHGQGETEKMEEFECLNLNVTVPRSTMNTGKRDTRGLPVFVWVHGGGLAMGSNSWPQYDLKRFVERSIKIGKPVIGVSINYRLNVFGFLASEDIGAEGNMGYKDQVLAFRWIRKHIAGFGGDPNNITAAGESAGAISLSTLLCANVGAEGLFDRVVLMSGDATLRKWRNKWWHQKMYEDQSQYLKLDVKDTEGRRKALLHSDAVELAQKLPLSQHFCATIDGHFLTQAVTIEALTNGSSPIHKPSWCKEFVIGDTAHDGLVLKSRILDHTDRITRLKNACNAHLTHSETQDLLSAYGLTHPLQKEEEGTRLLELVSELRFYLPALTAYQGWKACSPPKRASRYHFHVPNPIEGPFKGLASHELDLAFLLQNFDEHFDERDRFVARSMQDRFLGFVNEEGWAGAGKVVVFKREGVVEVEEGVYDGVYRKDRGAVLEKIGVSKLWGVTEAWQGVRQEEKEFVGLGGEAKL</sequence>
<dbReference type="EMBL" id="NQIK02000008">
    <property type="protein sequence ID" value="KAF7567289.1"/>
    <property type="molecule type" value="Genomic_DNA"/>
</dbReference>
<feature type="domain" description="Carboxylesterase type B" evidence="1">
    <location>
        <begin position="19"/>
        <end position="485"/>
    </location>
</feature>
<reference evidence="3" key="2">
    <citation type="submission" date="2021-05" db="EMBL/GenBank/DDBJ databases">
        <authorList>
            <person name="Moolhuijzen P.M."/>
            <person name="Moffat C.S."/>
        </authorList>
    </citation>
    <scope>NUCLEOTIDE SEQUENCE</scope>
    <source>
        <strain evidence="3">86-124</strain>
    </source>
</reference>
<comment type="caution">
    <text evidence="2">The sequence shown here is derived from an EMBL/GenBank/DDBJ whole genome shotgun (WGS) entry which is preliminary data.</text>
</comment>
<dbReference type="InterPro" id="IPR002018">
    <property type="entry name" value="CarbesteraseB"/>
</dbReference>
<protein>
    <submittedName>
        <fullName evidence="3">Carboxylesterase protein</fullName>
    </submittedName>
    <submittedName>
        <fullName evidence="2">PnbA, Carboxylesterase type B</fullName>
    </submittedName>
</protein>
<reference evidence="5" key="4">
    <citation type="journal article" date="2022" name="Microb. Genom.">
        <title>A global pangenome for the wheat fungal pathogen Pyrenophora tritici-repentis and prediction of effector protein structural homology.</title>
        <authorList>
            <person name="Moolhuijzen P.M."/>
            <person name="See P.T."/>
            <person name="Shi G."/>
            <person name="Powell H.R."/>
            <person name="Cockram J."/>
            <person name="Jorgensen L.N."/>
            <person name="Benslimane H."/>
            <person name="Strelkov S.E."/>
            <person name="Turner J."/>
            <person name="Liu Z."/>
            <person name="Moffat C.S."/>
        </authorList>
    </citation>
    <scope>NUCLEOTIDE SEQUENCE [LARGE SCALE GENOMIC DNA]</scope>
</reference>
<reference evidence="2" key="1">
    <citation type="journal article" date="2018" name="BMC Genomics">
        <title>Comparative genomics of the wheat fungal pathogen Pyrenophora tritici-repentis reveals chromosomal variations and genome plasticity.</title>
        <authorList>
            <person name="Moolhuijzen P."/>
            <person name="See P.T."/>
            <person name="Hane J.K."/>
            <person name="Shi G."/>
            <person name="Liu Z."/>
            <person name="Oliver R.P."/>
            <person name="Moffat C.S."/>
        </authorList>
    </citation>
    <scope>NUCLEOTIDE SEQUENCE [LARGE SCALE GENOMIC DNA]</scope>
    <source>
        <strain evidence="2">M4</strain>
    </source>
</reference>
<evidence type="ECO:0000313" key="4">
    <source>
        <dbReference type="Proteomes" id="UP000245464"/>
    </source>
</evidence>
<reference evidence="3" key="3">
    <citation type="journal article" date="2022" name="bioRxiv">
        <title>A global pangenome for the wheat fungal pathogen Pyrenophora tritici-repentis and prediction of effector protein structural homology.</title>
        <authorList>
            <person name="Moolhuijzen P."/>
            <person name="See P.T."/>
            <person name="Shi G."/>
            <person name="Powell H.R."/>
            <person name="Cockram J."/>
            <person name="Jorgensen L.N."/>
            <person name="Benslimane H."/>
            <person name="Strelkov S.E."/>
            <person name="Turner J."/>
            <person name="Liu Z."/>
            <person name="Moffat C.S."/>
        </authorList>
    </citation>
    <scope>NUCLEOTIDE SEQUENCE</scope>
    <source>
        <strain evidence="3">86-124</strain>
    </source>
</reference>
<dbReference type="InterPro" id="IPR029058">
    <property type="entry name" value="AB_hydrolase_fold"/>
</dbReference>
<accession>A0A2W1FY40</accession>
<dbReference type="Proteomes" id="UP000249757">
    <property type="component" value="Unassembled WGS sequence"/>
</dbReference>
<evidence type="ECO:0000313" key="5">
    <source>
        <dbReference type="Proteomes" id="UP000249757"/>
    </source>
</evidence>
<evidence type="ECO:0000259" key="1">
    <source>
        <dbReference type="Pfam" id="PF00135"/>
    </source>
</evidence>
<evidence type="ECO:0000313" key="3">
    <source>
        <dbReference type="EMBL" id="KAI1515492.1"/>
    </source>
</evidence>
<proteinExistence type="predicted"/>
<dbReference type="SUPFAM" id="SSF53474">
    <property type="entry name" value="alpha/beta-Hydrolases"/>
    <property type="match status" value="1"/>
</dbReference>
<dbReference type="Gene3D" id="3.40.50.1820">
    <property type="entry name" value="alpha/beta hydrolase"/>
    <property type="match status" value="1"/>
</dbReference>
<dbReference type="OrthoDB" id="3200163at2759"/>